<protein>
    <submittedName>
        <fullName evidence="1">Uncharacterized protein</fullName>
    </submittedName>
</protein>
<name>A0ABQ8TQK6_PERAM</name>
<dbReference type="EMBL" id="JAJSOF020000005">
    <property type="protein sequence ID" value="KAJ4448010.1"/>
    <property type="molecule type" value="Genomic_DNA"/>
</dbReference>
<sequence length="172" mass="18964">MTGSCEGGNEPPGFLKARMCTAWGMQASGRQHSLKWKKGIESNVISTVVQQEEVESIPASSHRCKNAVSYPRNKYVYGRASSAFGGTRCSAGHRHRNPVSVSKELAGTDASDYARYSCQTAQWSWMALITYWEQFSAGRQNVHDEERGGTPTIITDDLVEQRTTSLLMTLGP</sequence>
<reference evidence="1 2" key="1">
    <citation type="journal article" date="2022" name="Allergy">
        <title>Genome assembly and annotation of Periplaneta americana reveal a comprehensive cockroach allergen profile.</title>
        <authorList>
            <person name="Wang L."/>
            <person name="Xiong Q."/>
            <person name="Saelim N."/>
            <person name="Wang L."/>
            <person name="Nong W."/>
            <person name="Wan A.T."/>
            <person name="Shi M."/>
            <person name="Liu X."/>
            <person name="Cao Q."/>
            <person name="Hui J.H.L."/>
            <person name="Sookrung N."/>
            <person name="Leung T.F."/>
            <person name="Tungtrongchitr A."/>
            <person name="Tsui S.K.W."/>
        </authorList>
    </citation>
    <scope>NUCLEOTIDE SEQUENCE [LARGE SCALE GENOMIC DNA]</scope>
    <source>
        <strain evidence="1">PWHHKU_190912</strain>
    </source>
</reference>
<accession>A0ABQ8TQK6</accession>
<keyword evidence="2" id="KW-1185">Reference proteome</keyword>
<comment type="caution">
    <text evidence="1">The sequence shown here is derived from an EMBL/GenBank/DDBJ whole genome shotgun (WGS) entry which is preliminary data.</text>
</comment>
<evidence type="ECO:0000313" key="1">
    <source>
        <dbReference type="EMBL" id="KAJ4448010.1"/>
    </source>
</evidence>
<proteinExistence type="predicted"/>
<evidence type="ECO:0000313" key="2">
    <source>
        <dbReference type="Proteomes" id="UP001148838"/>
    </source>
</evidence>
<organism evidence="1 2">
    <name type="scientific">Periplaneta americana</name>
    <name type="common">American cockroach</name>
    <name type="synonym">Blatta americana</name>
    <dbReference type="NCBI Taxonomy" id="6978"/>
    <lineage>
        <taxon>Eukaryota</taxon>
        <taxon>Metazoa</taxon>
        <taxon>Ecdysozoa</taxon>
        <taxon>Arthropoda</taxon>
        <taxon>Hexapoda</taxon>
        <taxon>Insecta</taxon>
        <taxon>Pterygota</taxon>
        <taxon>Neoptera</taxon>
        <taxon>Polyneoptera</taxon>
        <taxon>Dictyoptera</taxon>
        <taxon>Blattodea</taxon>
        <taxon>Blattoidea</taxon>
        <taxon>Blattidae</taxon>
        <taxon>Blattinae</taxon>
        <taxon>Periplaneta</taxon>
    </lineage>
</organism>
<gene>
    <name evidence="1" type="ORF">ANN_10020</name>
</gene>
<dbReference type="Proteomes" id="UP001148838">
    <property type="component" value="Unassembled WGS sequence"/>
</dbReference>